<evidence type="ECO:0000313" key="2">
    <source>
        <dbReference type="EMBL" id="QBK26566.1"/>
    </source>
</evidence>
<dbReference type="Pfam" id="PF08378">
    <property type="entry name" value="NERD"/>
    <property type="match status" value="1"/>
</dbReference>
<dbReference type="PIRSF" id="PIRSF012560">
    <property type="entry name" value="Pullulanase"/>
    <property type="match status" value="1"/>
</dbReference>
<protein>
    <submittedName>
        <fullName evidence="2">NERD domain-containing protein</fullName>
    </submittedName>
</protein>
<feature type="domain" description="NERD" evidence="1">
    <location>
        <begin position="155"/>
        <end position="253"/>
    </location>
</feature>
<dbReference type="InterPro" id="IPR011528">
    <property type="entry name" value="NERD"/>
</dbReference>
<dbReference type="EMBL" id="CP036528">
    <property type="protein sequence ID" value="QBK26566.1"/>
    <property type="molecule type" value="Genomic_DNA"/>
</dbReference>
<keyword evidence="3" id="KW-1185">Reference proteome</keyword>
<accession>A0A4P6UWD9</accession>
<dbReference type="Proteomes" id="UP000291151">
    <property type="component" value="Chromosome"/>
</dbReference>
<proteinExistence type="predicted"/>
<name>A0A4P6UWD9_9BACL</name>
<dbReference type="AlphaFoldDB" id="A0A4P6UWD9"/>
<reference evidence="2 3" key="1">
    <citation type="submission" date="2019-02" db="EMBL/GenBank/DDBJ databases">
        <title>Ureibacillus thermophilus.</title>
        <authorList>
            <person name="Sunny J.S."/>
            <person name="Natarajan A."/>
            <person name="Saleena L.M."/>
        </authorList>
    </citation>
    <scope>NUCLEOTIDE SEQUENCE [LARGE SCALE GENOMIC DNA]</scope>
    <source>
        <strain evidence="2 3">LM102</strain>
    </source>
</reference>
<dbReference type="RefSeq" id="WP_208650257.1">
    <property type="nucleotide sequence ID" value="NZ_CP036528.1"/>
</dbReference>
<dbReference type="KEGG" id="uth:DKZ56_12245"/>
<sequence length="331" mass="39651">MAQLIKLQDYISRYQIDLTRYPTQFVRLKRTQWEKVKHQWMTGEEPIVWKHIEEEEEPKRFNFLKKWLHKKRVAEEEEDIESVDVSHEAMDGQFESETILSFEPNIVYHPESLDELKRMFLDQFFHFQLKWASSTLLEKSYIDSRFYRDTFLRTVLQQLPDNYLVFYYPIIKIKKAPIELDVIILTPTDCLCITLLEQEEDAVYVADGDRFWTKKIGKRNEKILNPIIQLNRMEAIVAQIFKNHQVEFPIRKILLSRNGFFPQSMSLFNIQLIDRRRYSDWLKHLKYAPSPIKKNQLEAAQAIISNVDTVAFSRSLWEAQIQQQLNENQAD</sequence>
<organism evidence="2 3">
    <name type="scientific">Ureibacillus thermophilus</name>
    <dbReference type="NCBI Taxonomy" id="367743"/>
    <lineage>
        <taxon>Bacteria</taxon>
        <taxon>Bacillati</taxon>
        <taxon>Bacillota</taxon>
        <taxon>Bacilli</taxon>
        <taxon>Bacillales</taxon>
        <taxon>Caryophanaceae</taxon>
        <taxon>Ureibacillus</taxon>
    </lineage>
</organism>
<dbReference type="InterPro" id="IPR012397">
    <property type="entry name" value="Pullulanase"/>
</dbReference>
<evidence type="ECO:0000259" key="1">
    <source>
        <dbReference type="Pfam" id="PF08378"/>
    </source>
</evidence>
<gene>
    <name evidence="2" type="ORF">DKZ56_12245</name>
</gene>
<evidence type="ECO:0000313" key="3">
    <source>
        <dbReference type="Proteomes" id="UP000291151"/>
    </source>
</evidence>